<evidence type="ECO:0000313" key="2">
    <source>
        <dbReference type="Proteomes" id="UP000650466"/>
    </source>
</evidence>
<organism evidence="1 2">
    <name type="scientific">Paenibacillus sedimenti</name>
    <dbReference type="NCBI Taxonomy" id="2770274"/>
    <lineage>
        <taxon>Bacteria</taxon>
        <taxon>Bacillati</taxon>
        <taxon>Bacillota</taxon>
        <taxon>Bacilli</taxon>
        <taxon>Bacillales</taxon>
        <taxon>Paenibacillaceae</taxon>
        <taxon>Paenibacillus</taxon>
    </lineage>
</organism>
<name>A0A926QJL3_9BACL</name>
<comment type="caution">
    <text evidence="1">The sequence shown here is derived from an EMBL/GenBank/DDBJ whole genome shotgun (WGS) entry which is preliminary data.</text>
</comment>
<dbReference type="EMBL" id="JACVVD010000005">
    <property type="protein sequence ID" value="MBD0381655.1"/>
    <property type="molecule type" value="Genomic_DNA"/>
</dbReference>
<evidence type="ECO:0000313" key="1">
    <source>
        <dbReference type="EMBL" id="MBD0381655.1"/>
    </source>
</evidence>
<sequence length="52" mass="5835">MHPAKVCIDWINLLLHGNNGGYDVIAYDESFLAESPATLTKSVLLKQNFKEE</sequence>
<keyword evidence="2" id="KW-1185">Reference proteome</keyword>
<protein>
    <submittedName>
        <fullName evidence="1">Uncharacterized protein</fullName>
    </submittedName>
</protein>
<proteinExistence type="predicted"/>
<dbReference type="Proteomes" id="UP000650466">
    <property type="component" value="Unassembled WGS sequence"/>
</dbReference>
<gene>
    <name evidence="1" type="ORF">ICC18_16150</name>
</gene>
<dbReference type="AlphaFoldDB" id="A0A926QJL3"/>
<dbReference type="RefSeq" id="WP_188175462.1">
    <property type="nucleotide sequence ID" value="NZ_JACVVD010000005.1"/>
</dbReference>
<reference evidence="1" key="1">
    <citation type="submission" date="2020-09" db="EMBL/GenBank/DDBJ databases">
        <title>Draft Genome Sequence of Paenibacillus sp. WST5.</title>
        <authorList>
            <person name="Bao Z."/>
        </authorList>
    </citation>
    <scope>NUCLEOTIDE SEQUENCE</scope>
    <source>
        <strain evidence="1">WST5</strain>
    </source>
</reference>
<accession>A0A926QJL3</accession>